<name>A0A2R6AD61_9ARCH</name>
<feature type="transmembrane region" description="Helical" evidence="1">
    <location>
        <begin position="115"/>
        <end position="133"/>
    </location>
</feature>
<protein>
    <recommendedName>
        <fullName evidence="4">ECF transporter S component</fullName>
    </recommendedName>
</protein>
<keyword evidence="1" id="KW-0472">Membrane</keyword>
<gene>
    <name evidence="2" type="ORF">B9Q01_01745</name>
</gene>
<sequence>MYPERVKLRTSQEIAAIALLSPLAFVLSAYGPRIPFPPLPYLLFELWEIPVYFALYLFGFRVAFFVELVNYVATQLRPSTILFGPVYSLNAVLWTLIGAYFGLKIPFKARIVPSLLLALLLRIAGTTAFNYVFIQLPAPFGFSFPAQAFLAVLYLYVVFNAILGGYSIVLAFYLAQAVKLRLKESR</sequence>
<dbReference type="AlphaFoldDB" id="A0A2R6AD61"/>
<evidence type="ECO:0000256" key="1">
    <source>
        <dbReference type="SAM" id="Phobius"/>
    </source>
</evidence>
<organism evidence="2 3">
    <name type="scientific">Candidatus Marsarchaeota G1 archaeon OSP_D</name>
    <dbReference type="NCBI Taxonomy" id="1978155"/>
    <lineage>
        <taxon>Archaea</taxon>
        <taxon>Candidatus Marsarchaeota</taxon>
        <taxon>Candidatus Marsarchaeota group 1</taxon>
    </lineage>
</organism>
<evidence type="ECO:0000313" key="3">
    <source>
        <dbReference type="Proteomes" id="UP000240880"/>
    </source>
</evidence>
<feature type="transmembrane region" description="Helical" evidence="1">
    <location>
        <begin position="12"/>
        <end position="30"/>
    </location>
</feature>
<accession>A0A2R6AD61</accession>
<dbReference type="Pfam" id="PF12822">
    <property type="entry name" value="ECF_trnsprt"/>
    <property type="match status" value="1"/>
</dbReference>
<dbReference type="InterPro" id="IPR024529">
    <property type="entry name" value="ECF_trnsprt_substrate-spec"/>
</dbReference>
<feature type="transmembrane region" description="Helical" evidence="1">
    <location>
        <begin position="153"/>
        <end position="175"/>
    </location>
</feature>
<evidence type="ECO:0008006" key="4">
    <source>
        <dbReference type="Google" id="ProtNLM"/>
    </source>
</evidence>
<keyword evidence="1" id="KW-0812">Transmembrane</keyword>
<feature type="transmembrane region" description="Helical" evidence="1">
    <location>
        <begin position="51"/>
        <end position="73"/>
    </location>
</feature>
<dbReference type="Gene3D" id="1.10.1760.20">
    <property type="match status" value="1"/>
</dbReference>
<keyword evidence="1" id="KW-1133">Transmembrane helix</keyword>
<dbReference type="Proteomes" id="UP000240880">
    <property type="component" value="Unassembled WGS sequence"/>
</dbReference>
<feature type="transmembrane region" description="Helical" evidence="1">
    <location>
        <begin position="85"/>
        <end position="103"/>
    </location>
</feature>
<evidence type="ECO:0000313" key="2">
    <source>
        <dbReference type="EMBL" id="PSN84288.1"/>
    </source>
</evidence>
<comment type="caution">
    <text evidence="2">The sequence shown here is derived from an EMBL/GenBank/DDBJ whole genome shotgun (WGS) entry which is preliminary data.</text>
</comment>
<proteinExistence type="predicted"/>
<reference evidence="2 3" key="1">
    <citation type="submission" date="2017-04" db="EMBL/GenBank/DDBJ databases">
        <title>Novel microbial lineages endemic to geothermal iron-oxide mats fill important gaps in the evolutionary history of Archaea.</title>
        <authorList>
            <person name="Jay Z.J."/>
            <person name="Beam J.P."/>
            <person name="Dlakic M."/>
            <person name="Rusch D.B."/>
            <person name="Kozubal M.A."/>
            <person name="Inskeep W.P."/>
        </authorList>
    </citation>
    <scope>NUCLEOTIDE SEQUENCE [LARGE SCALE GENOMIC DNA]</scope>
    <source>
        <strain evidence="2">OSP_D</strain>
    </source>
</reference>
<dbReference type="EMBL" id="NEXC01000005">
    <property type="protein sequence ID" value="PSN84288.1"/>
    <property type="molecule type" value="Genomic_DNA"/>
</dbReference>
<dbReference type="GO" id="GO:0022857">
    <property type="term" value="F:transmembrane transporter activity"/>
    <property type="evidence" value="ECO:0007669"/>
    <property type="project" value="InterPro"/>
</dbReference>